<dbReference type="Proteomes" id="UP000098510">
    <property type="component" value="Segment"/>
</dbReference>
<dbReference type="Pfam" id="PF05784">
    <property type="entry name" value="Herpes_UL82_83"/>
    <property type="match status" value="1"/>
</dbReference>
<sequence length="454" mass="52299">MESCYVVWSSYFLQLKLTAPILLKPREIRCLRTGLSILSQQSTFVCMCRDEGSFTAAYFTYIDLRDCGNVTLAVQNISDVDLDLKQFPLIINLFAFFLPSINLVSLPVQIVERMEHNYIPHGECRAQFILYGSQTKLRAHIKRIRWTELQHEEPTHYMYACEFWIDLQTTPPDQIFNSAKVEFISSRNVYFKQIMLHEKILVIRASYENNYLLNPDNFPSDIFFQVNFIQTIPHIVMERNQEPVMTYDGTCITVGSTKNINSNTTDPFSCTFPTFFDSKQKFAGLFIPRLINGISLNTFTWKERTHLQVTMRAYKKNCRIDYSQELGKLIFLPSQIVTHDQSNIDFGWTETSRILISNQNNQISVFRSETTPVADSPVLSTVPNITAATNVSINLNSLHLNIAKEHLVPVRYRMRTDNLRTFLPITALPHTLTVLEGNIGLQTVPCPSGNRQRH</sequence>
<protein>
    <submittedName>
        <fullName evidence="1">U54</fullName>
    </submittedName>
</protein>
<dbReference type="KEGG" id="vg:3289513"/>
<dbReference type="InterPro" id="IPR008649">
    <property type="entry name" value="Herpes_UL82/UL83"/>
</dbReference>
<accession>O56288</accession>
<organism evidence="1 2">
    <name type="scientific">Human herpesvirus 7 (strain RK)</name>
    <name type="common">HHV-7</name>
    <name type="synonym">Human T lymphotropic virus</name>
    <dbReference type="NCBI Taxonomy" id="262398"/>
    <lineage>
        <taxon>Viruses</taxon>
        <taxon>Duplodnaviria</taxon>
        <taxon>Heunggongvirae</taxon>
        <taxon>Peploviricota</taxon>
        <taxon>Herviviricetes</taxon>
        <taxon>Herpesvirales</taxon>
        <taxon>Orthoherpesviridae</taxon>
        <taxon>Betaherpesvirinae</taxon>
        <taxon>Roseolovirus</taxon>
        <taxon>Roseolovirus humanbeta7</taxon>
        <taxon>Human betaherpesvirus 7</taxon>
    </lineage>
</organism>
<evidence type="ECO:0000313" key="2">
    <source>
        <dbReference type="Proteomes" id="UP000098510"/>
    </source>
</evidence>
<evidence type="ECO:0000313" key="1">
    <source>
        <dbReference type="EMBL" id="AAC40769.1"/>
    </source>
</evidence>
<gene>
    <name evidence="1" type="primary">U54</name>
</gene>
<dbReference type="GeneID" id="3289513"/>
<name>O56288_HHV7R</name>
<keyword evidence="2" id="KW-1185">Reference proteome</keyword>
<organismHost>
    <name type="scientific">Homo sapiens</name>
    <name type="common">Human</name>
    <dbReference type="NCBI Taxonomy" id="9606"/>
</organismHost>
<proteinExistence type="predicted"/>
<dbReference type="OrthoDB" id="9423at10239"/>
<reference evidence="1 2" key="1">
    <citation type="journal article" date="1998" name="Virology">
        <title>The DNA sequence of the RK strain of human herpesvirus 7.</title>
        <authorList>
            <person name="Megaw A.G."/>
            <person name="Rapaport D."/>
            <person name="Avidor B."/>
            <person name="Frenkel N."/>
            <person name="Davison A.J."/>
        </authorList>
    </citation>
    <scope>NUCLEOTIDE SEQUENCE [LARGE SCALE GENOMIC DNA]</scope>
    <source>
        <strain evidence="1 2">RK</strain>
    </source>
</reference>
<dbReference type="RefSeq" id="YP_073795.1">
    <property type="nucleotide sequence ID" value="NC_001716.2"/>
</dbReference>
<dbReference type="EMBL" id="AF037218">
    <property type="protein sequence ID" value="AAC40769.1"/>
    <property type="molecule type" value="Genomic_DNA"/>
</dbReference>
<dbReference type="DNASU" id="3289513"/>